<evidence type="ECO:0000259" key="5">
    <source>
        <dbReference type="PROSITE" id="PS50941"/>
    </source>
</evidence>
<dbReference type="Gene3D" id="3.20.20.80">
    <property type="entry name" value="Glycosidases"/>
    <property type="match status" value="1"/>
</dbReference>
<feature type="domain" description="Chitin-binding type-1" evidence="5">
    <location>
        <begin position="1"/>
        <end position="53"/>
    </location>
</feature>
<dbReference type="Pfam" id="PF00704">
    <property type="entry name" value="Glyco_hydro_18"/>
    <property type="match status" value="1"/>
</dbReference>
<evidence type="ECO:0000313" key="7">
    <source>
        <dbReference type="EMBL" id="PMD29158.1"/>
    </source>
</evidence>
<dbReference type="Gene3D" id="3.30.60.10">
    <property type="entry name" value="Endochitinase-like"/>
    <property type="match status" value="1"/>
</dbReference>
<dbReference type="Gene3D" id="3.10.50.10">
    <property type="match status" value="1"/>
</dbReference>
<feature type="disulfide bond" evidence="4">
    <location>
        <begin position="13"/>
        <end position="25"/>
    </location>
</feature>
<evidence type="ECO:0000256" key="4">
    <source>
        <dbReference type="PROSITE-ProRule" id="PRU00261"/>
    </source>
</evidence>
<proteinExistence type="inferred from homology"/>
<dbReference type="SUPFAM" id="SSF54556">
    <property type="entry name" value="Chitinase insertion domain"/>
    <property type="match status" value="1"/>
</dbReference>
<reference evidence="7 8" key="1">
    <citation type="submission" date="2016-04" db="EMBL/GenBank/DDBJ databases">
        <title>A degradative enzymes factory behind the ericoid mycorrhizal symbiosis.</title>
        <authorList>
            <consortium name="DOE Joint Genome Institute"/>
            <person name="Martino E."/>
            <person name="Morin E."/>
            <person name="Grelet G."/>
            <person name="Kuo A."/>
            <person name="Kohler A."/>
            <person name="Daghino S."/>
            <person name="Barry K."/>
            <person name="Choi C."/>
            <person name="Cichocki N."/>
            <person name="Clum A."/>
            <person name="Copeland A."/>
            <person name="Hainaut M."/>
            <person name="Haridas S."/>
            <person name="Labutti K."/>
            <person name="Lindquist E."/>
            <person name="Lipzen A."/>
            <person name="Khouja H.-R."/>
            <person name="Murat C."/>
            <person name="Ohm R."/>
            <person name="Olson A."/>
            <person name="Spatafora J."/>
            <person name="Veneault-Fourrey C."/>
            <person name="Henrissat B."/>
            <person name="Grigoriev I."/>
            <person name="Martin F."/>
            <person name="Perotto S."/>
        </authorList>
    </citation>
    <scope>NUCLEOTIDE SEQUENCE [LARGE SCALE GENOMIC DNA]</scope>
    <source>
        <strain evidence="7 8">F</strain>
    </source>
</reference>
<dbReference type="CDD" id="cd00035">
    <property type="entry name" value="ChtBD1"/>
    <property type="match status" value="1"/>
</dbReference>
<keyword evidence="7" id="KW-0378">Hydrolase</keyword>
<keyword evidence="3 4" id="KW-0147">Chitin-binding</keyword>
<protein>
    <recommendedName>
        <fullName evidence="2">chitinase</fullName>
        <ecNumber evidence="2">3.2.1.14</ecNumber>
    </recommendedName>
</protein>
<dbReference type="InterPro" id="IPR036861">
    <property type="entry name" value="Endochitinase-like_sf"/>
</dbReference>
<dbReference type="AlphaFoldDB" id="A0A2J6QSB4"/>
<dbReference type="InterPro" id="IPR029070">
    <property type="entry name" value="Chitinase_insertion_sf"/>
</dbReference>
<dbReference type="InterPro" id="IPR011583">
    <property type="entry name" value="Chitinase_II/V-like_cat"/>
</dbReference>
<comment type="similarity">
    <text evidence="1">Belongs to the glycosyl hydrolase 18 family. Chitinase class V subfamily.</text>
</comment>
<sequence length="409" mass="45328">MCGFDSLNGTQKCPLNLCCSAVGYCGTSDLYCVNADPTTLTLPCQQGYGDCQVIAPPSCDTSNKTTTMGRKVAYWQAANVRYRTCQRIAPSKIDIKGLTHLNFAFAGIDPRNFSIVPTDPGDFALYVQFTALKSTVMETWIAIGGFDFSDPGPTYTTWSDMVSTSDNRARFISSLTNFMTKWGFQGVELDWEYPAFPDRGGRPADTENFVSLVAEMRAAFGTNYGISVTLPPDFYYLEGYDPISMECYVDFFNFMAYDLHGPWEAWDQGAIIRPQSSVIDIANDILPLWFDGLNASKINLGIPYYGRGYTLSNTSCADIGCPYSNVSLPGPCTESPGVLSLTEIKQIIKAKQLIPKLIADDMIKQITWDDQWMGYDDAETIRLKMKWGDEHCLGGTAVWSIDFYSGAGR</sequence>
<dbReference type="Pfam" id="PF00187">
    <property type="entry name" value="Chitin_bind_1"/>
    <property type="match status" value="1"/>
</dbReference>
<feature type="disulfide bond" evidence="4">
    <location>
        <begin position="18"/>
        <end position="32"/>
    </location>
</feature>
<dbReference type="InterPro" id="IPR001002">
    <property type="entry name" value="Chitin-bd_1"/>
</dbReference>
<keyword evidence="4" id="KW-1015">Disulfide bond</keyword>
<evidence type="ECO:0000256" key="2">
    <source>
        <dbReference type="ARBA" id="ARBA00012729"/>
    </source>
</evidence>
<dbReference type="EC" id="3.2.1.14" evidence="2"/>
<dbReference type="GO" id="GO:0005975">
    <property type="term" value="P:carbohydrate metabolic process"/>
    <property type="evidence" value="ECO:0007669"/>
    <property type="project" value="InterPro"/>
</dbReference>
<evidence type="ECO:0000313" key="8">
    <source>
        <dbReference type="Proteomes" id="UP000235786"/>
    </source>
</evidence>
<evidence type="ECO:0000256" key="1">
    <source>
        <dbReference type="ARBA" id="ARBA00008682"/>
    </source>
</evidence>
<dbReference type="InterPro" id="IPR018371">
    <property type="entry name" value="Chitin-binding_1_CS"/>
</dbReference>
<dbReference type="GO" id="GO:0008843">
    <property type="term" value="F:endochitinase activity"/>
    <property type="evidence" value="ECO:0007669"/>
    <property type="project" value="UniProtKB-EC"/>
</dbReference>
<dbReference type="PANTHER" id="PTHR11177:SF333">
    <property type="entry name" value="CHITINASE"/>
    <property type="match status" value="1"/>
</dbReference>
<dbReference type="OrthoDB" id="73875at2759"/>
<dbReference type="PROSITE" id="PS50941">
    <property type="entry name" value="CHIT_BIND_I_2"/>
    <property type="match status" value="1"/>
</dbReference>
<dbReference type="SUPFAM" id="SSF51445">
    <property type="entry name" value="(Trans)glycosidases"/>
    <property type="match status" value="1"/>
</dbReference>
<name>A0A2J6QSB4_HYAVF</name>
<keyword evidence="8" id="KW-1185">Reference proteome</keyword>
<dbReference type="SMART" id="SM00636">
    <property type="entry name" value="Glyco_18"/>
    <property type="match status" value="1"/>
</dbReference>
<feature type="domain" description="GH18" evidence="6">
    <location>
        <begin position="69"/>
        <end position="409"/>
    </location>
</feature>
<dbReference type="PANTHER" id="PTHR11177">
    <property type="entry name" value="CHITINASE"/>
    <property type="match status" value="1"/>
</dbReference>
<dbReference type="EMBL" id="KZ613977">
    <property type="protein sequence ID" value="PMD29158.1"/>
    <property type="molecule type" value="Genomic_DNA"/>
</dbReference>
<dbReference type="PROSITE" id="PS00026">
    <property type="entry name" value="CHIT_BIND_I_1"/>
    <property type="match status" value="1"/>
</dbReference>
<dbReference type="InterPro" id="IPR017853">
    <property type="entry name" value="GH"/>
</dbReference>
<dbReference type="Proteomes" id="UP000235786">
    <property type="component" value="Unassembled WGS sequence"/>
</dbReference>
<organism evidence="7 8">
    <name type="scientific">Hyaloscypha variabilis (strain UAMH 11265 / GT02V1 / F)</name>
    <name type="common">Meliniomyces variabilis</name>
    <dbReference type="NCBI Taxonomy" id="1149755"/>
    <lineage>
        <taxon>Eukaryota</taxon>
        <taxon>Fungi</taxon>
        <taxon>Dikarya</taxon>
        <taxon>Ascomycota</taxon>
        <taxon>Pezizomycotina</taxon>
        <taxon>Leotiomycetes</taxon>
        <taxon>Helotiales</taxon>
        <taxon>Hyaloscyphaceae</taxon>
        <taxon>Hyaloscypha</taxon>
        <taxon>Hyaloscypha variabilis</taxon>
    </lineage>
</organism>
<dbReference type="PROSITE" id="PS51910">
    <property type="entry name" value="GH18_2"/>
    <property type="match status" value="1"/>
</dbReference>
<dbReference type="InterPro" id="IPR001223">
    <property type="entry name" value="Glyco_hydro18_cat"/>
</dbReference>
<gene>
    <name evidence="7" type="ORF">L207DRAFT_445864</name>
</gene>
<accession>A0A2J6QSB4</accession>
<comment type="caution">
    <text evidence="4">Lacks conserved residue(s) required for the propagation of feature annotation.</text>
</comment>
<evidence type="ECO:0000256" key="3">
    <source>
        <dbReference type="ARBA" id="ARBA00022669"/>
    </source>
</evidence>
<dbReference type="GO" id="GO:0008061">
    <property type="term" value="F:chitin binding"/>
    <property type="evidence" value="ECO:0007669"/>
    <property type="project" value="UniProtKB-UniRule"/>
</dbReference>
<dbReference type="InterPro" id="IPR050314">
    <property type="entry name" value="Glycosyl_Hydrlase_18"/>
</dbReference>
<evidence type="ECO:0000259" key="6">
    <source>
        <dbReference type="PROSITE" id="PS51910"/>
    </source>
</evidence>
<dbReference type="STRING" id="1149755.A0A2J6QSB4"/>
<dbReference type="SUPFAM" id="SSF57016">
    <property type="entry name" value="Plant lectins/antimicrobial peptides"/>
    <property type="match status" value="1"/>
</dbReference>